<dbReference type="Gene3D" id="3.40.630.30">
    <property type="match status" value="1"/>
</dbReference>
<dbReference type="AlphaFoldDB" id="A0A6J7A2T8"/>
<feature type="domain" description="N-acetyltransferase" evidence="1">
    <location>
        <begin position="10"/>
        <end position="166"/>
    </location>
</feature>
<dbReference type="GO" id="GO:0016747">
    <property type="term" value="F:acyltransferase activity, transferring groups other than amino-acyl groups"/>
    <property type="evidence" value="ECO:0007669"/>
    <property type="project" value="InterPro"/>
</dbReference>
<name>A0A6J7A2T8_9ZZZZ</name>
<dbReference type="InterPro" id="IPR000182">
    <property type="entry name" value="GNAT_dom"/>
</dbReference>
<dbReference type="InterPro" id="IPR016181">
    <property type="entry name" value="Acyl_CoA_acyltransferase"/>
</dbReference>
<evidence type="ECO:0000259" key="1">
    <source>
        <dbReference type="PROSITE" id="PS51186"/>
    </source>
</evidence>
<reference evidence="2" key="1">
    <citation type="submission" date="2020-05" db="EMBL/GenBank/DDBJ databases">
        <authorList>
            <person name="Chiriac C."/>
            <person name="Salcher M."/>
            <person name="Ghai R."/>
            <person name="Kavagutti S V."/>
        </authorList>
    </citation>
    <scope>NUCLEOTIDE SEQUENCE</scope>
</reference>
<sequence>MHYLPMKSQIQVALLTSDEWSRLRDLRLRSLSESPDAFGGTLEAEKSFSEEDWRSKLLQLDYLVASVDSRDSAIMSVEVLVGDHGTTCWIGGCWSDPQVRGQGTFRALFNYEDQHCESKGWQRQGLGVWIDNFAAIAAYRALGFTEAGEKKPSSRRPGRFYIHMVRESKGTHARE</sequence>
<dbReference type="Pfam" id="PF00583">
    <property type="entry name" value="Acetyltransf_1"/>
    <property type="match status" value="1"/>
</dbReference>
<gene>
    <name evidence="2" type="ORF">UFOPK3167_00692</name>
</gene>
<organism evidence="2">
    <name type="scientific">freshwater metagenome</name>
    <dbReference type="NCBI Taxonomy" id="449393"/>
    <lineage>
        <taxon>unclassified sequences</taxon>
        <taxon>metagenomes</taxon>
        <taxon>ecological metagenomes</taxon>
    </lineage>
</organism>
<protein>
    <submittedName>
        <fullName evidence="2">Unannotated protein</fullName>
    </submittedName>
</protein>
<accession>A0A6J7A2T8</accession>
<proteinExistence type="predicted"/>
<dbReference type="EMBL" id="CAFABF010000026">
    <property type="protein sequence ID" value="CAB4827101.1"/>
    <property type="molecule type" value="Genomic_DNA"/>
</dbReference>
<evidence type="ECO:0000313" key="2">
    <source>
        <dbReference type="EMBL" id="CAB4827101.1"/>
    </source>
</evidence>
<dbReference type="SUPFAM" id="SSF55729">
    <property type="entry name" value="Acyl-CoA N-acyltransferases (Nat)"/>
    <property type="match status" value="1"/>
</dbReference>
<dbReference type="PROSITE" id="PS51186">
    <property type="entry name" value="GNAT"/>
    <property type="match status" value="1"/>
</dbReference>